<evidence type="ECO:0000313" key="1">
    <source>
        <dbReference type="EMBL" id="POM79638.1"/>
    </source>
</evidence>
<comment type="caution">
    <text evidence="1">The sequence shown here is derived from an EMBL/GenBank/DDBJ whole genome shotgun (WGS) entry which is preliminary data.</text>
</comment>
<sequence length="133" mass="14134">MSRSAPRVNKVHTTDFSNKLEVVMISRNILLALASCLFTSVASVVSDLPVIFFHGATMTHKAGDNFVSNLTAEGRTVVPLSFCEGVCSAKSLLTQVPEAVKAVHEVVGNNSVFGNGYIFVGHSLGSLIARDVI</sequence>
<accession>A0A2P4YPB2</accession>
<dbReference type="EMBL" id="NCKW01001216">
    <property type="protein sequence ID" value="POM79638.1"/>
    <property type="molecule type" value="Genomic_DNA"/>
</dbReference>
<gene>
    <name evidence="1" type="ORF">PHPALM_2636</name>
</gene>
<dbReference type="Gene3D" id="3.40.50.1820">
    <property type="entry name" value="alpha/beta hydrolase"/>
    <property type="match status" value="1"/>
</dbReference>
<feature type="non-terminal residue" evidence="1">
    <location>
        <position position="133"/>
    </location>
</feature>
<organism evidence="1 2">
    <name type="scientific">Phytophthora palmivora</name>
    <dbReference type="NCBI Taxonomy" id="4796"/>
    <lineage>
        <taxon>Eukaryota</taxon>
        <taxon>Sar</taxon>
        <taxon>Stramenopiles</taxon>
        <taxon>Oomycota</taxon>
        <taxon>Peronosporomycetes</taxon>
        <taxon>Peronosporales</taxon>
        <taxon>Peronosporaceae</taxon>
        <taxon>Phytophthora</taxon>
    </lineage>
</organism>
<evidence type="ECO:0000313" key="2">
    <source>
        <dbReference type="Proteomes" id="UP000237271"/>
    </source>
</evidence>
<name>A0A2P4YPB2_9STRA</name>
<proteinExistence type="predicted"/>
<dbReference type="Proteomes" id="UP000237271">
    <property type="component" value="Unassembled WGS sequence"/>
</dbReference>
<dbReference type="AlphaFoldDB" id="A0A2P4YPB2"/>
<dbReference type="InterPro" id="IPR029058">
    <property type="entry name" value="AB_hydrolase_fold"/>
</dbReference>
<dbReference type="OrthoDB" id="121447at2759"/>
<keyword evidence="2" id="KW-1185">Reference proteome</keyword>
<dbReference type="SUPFAM" id="SSF53474">
    <property type="entry name" value="alpha/beta-Hydrolases"/>
    <property type="match status" value="1"/>
</dbReference>
<reference evidence="1 2" key="1">
    <citation type="journal article" date="2017" name="Genome Biol. Evol.">
        <title>Phytophthora megakarya and P. palmivora, closely related causal agents of cacao black pod rot, underwent increases in genome sizes and gene numbers by different mechanisms.</title>
        <authorList>
            <person name="Ali S.S."/>
            <person name="Shao J."/>
            <person name="Lary D.J."/>
            <person name="Kronmiller B."/>
            <person name="Shen D."/>
            <person name="Strem M.D."/>
            <person name="Amoako-Attah I."/>
            <person name="Akrofi A.Y."/>
            <person name="Begoude B.A."/>
            <person name="Ten Hoopen G.M."/>
            <person name="Coulibaly K."/>
            <person name="Kebe B.I."/>
            <person name="Melnick R.L."/>
            <person name="Guiltinan M.J."/>
            <person name="Tyler B.M."/>
            <person name="Meinhardt L.W."/>
            <person name="Bailey B.A."/>
        </authorList>
    </citation>
    <scope>NUCLEOTIDE SEQUENCE [LARGE SCALE GENOMIC DNA]</scope>
    <source>
        <strain evidence="2">sbr112.9</strain>
    </source>
</reference>
<protein>
    <submittedName>
        <fullName evidence="1">Uncharacterized protein</fullName>
    </submittedName>
</protein>